<feature type="domain" description="G-patch" evidence="10">
    <location>
        <begin position="72"/>
        <end position="118"/>
    </location>
</feature>
<dbReference type="PROSITE" id="PS51613">
    <property type="entry name" value="SAM_MT_RRMJ"/>
    <property type="match status" value="1"/>
</dbReference>
<dbReference type="InterPro" id="IPR001202">
    <property type="entry name" value="WW_dom"/>
</dbReference>
<dbReference type="PROSITE" id="PS50174">
    <property type="entry name" value="G_PATCH"/>
    <property type="match status" value="1"/>
</dbReference>
<dbReference type="EC" id="2.1.1.57" evidence="2 8"/>
<organism evidence="12 13">
    <name type="scientific">Mya arenaria</name>
    <name type="common">Soft-shell clam</name>
    <dbReference type="NCBI Taxonomy" id="6604"/>
    <lineage>
        <taxon>Eukaryota</taxon>
        <taxon>Metazoa</taxon>
        <taxon>Spiralia</taxon>
        <taxon>Lophotrochozoa</taxon>
        <taxon>Mollusca</taxon>
        <taxon>Bivalvia</taxon>
        <taxon>Autobranchia</taxon>
        <taxon>Heteroconchia</taxon>
        <taxon>Euheterodonta</taxon>
        <taxon>Imparidentia</taxon>
        <taxon>Neoheterodontei</taxon>
        <taxon>Myida</taxon>
        <taxon>Myoidea</taxon>
        <taxon>Myidae</taxon>
        <taxon>Mya</taxon>
    </lineage>
</organism>
<dbReference type="EMBL" id="CP111022">
    <property type="protein sequence ID" value="WAR18798.1"/>
    <property type="molecule type" value="Genomic_DNA"/>
</dbReference>
<dbReference type="InterPro" id="IPR002877">
    <property type="entry name" value="RNA_MeTrfase_FtsJ_dom"/>
</dbReference>
<feature type="domain" description="RrmJ-type SAM-dependent 2'-O-MTase" evidence="11">
    <location>
        <begin position="1"/>
        <end position="404"/>
    </location>
</feature>
<evidence type="ECO:0000259" key="10">
    <source>
        <dbReference type="PROSITE" id="PS50174"/>
    </source>
</evidence>
<keyword evidence="4 8" id="KW-0489">Methyltransferase</keyword>
<protein>
    <recommendedName>
        <fullName evidence="3 8">Cap-specific mRNA (nucleoside-2'-O-)-methyltransferase 1</fullName>
        <ecNumber evidence="2 8">2.1.1.57</ecNumber>
    </recommendedName>
    <alternativeName>
        <fullName evidence="8">Cap1 2'O-ribose methyltransferase 1</fullName>
    </alternativeName>
</protein>
<keyword evidence="8" id="KW-0808">Transferase</keyword>
<dbReference type="Pfam" id="PF01585">
    <property type="entry name" value="G-patch"/>
    <property type="match status" value="1"/>
</dbReference>
<evidence type="ECO:0000256" key="6">
    <source>
        <dbReference type="ARBA" id="ARBA00022691"/>
    </source>
</evidence>
<evidence type="ECO:0000256" key="2">
    <source>
        <dbReference type="ARBA" id="ARBA00011923"/>
    </source>
</evidence>
<dbReference type="InterPro" id="IPR029063">
    <property type="entry name" value="SAM-dependent_MTases_sf"/>
</dbReference>
<gene>
    <name evidence="12" type="ORF">MAR_000636</name>
</gene>
<evidence type="ECO:0000256" key="5">
    <source>
        <dbReference type="ARBA" id="ARBA00022664"/>
    </source>
</evidence>
<accession>A0ABY7F9E4</accession>
<evidence type="ECO:0000313" key="13">
    <source>
        <dbReference type="Proteomes" id="UP001164746"/>
    </source>
</evidence>
<evidence type="ECO:0000256" key="3">
    <source>
        <dbReference type="ARBA" id="ARBA00021136"/>
    </source>
</evidence>
<dbReference type="CDD" id="cd00201">
    <property type="entry name" value="WW"/>
    <property type="match status" value="1"/>
</dbReference>
<dbReference type="Gene3D" id="3.40.50.12760">
    <property type="match status" value="1"/>
</dbReference>
<reference evidence="12" key="1">
    <citation type="submission" date="2022-11" db="EMBL/GenBank/DDBJ databases">
        <title>Centuries of genome instability and evolution in soft-shell clam transmissible cancer (bioRxiv).</title>
        <authorList>
            <person name="Hart S.F.M."/>
            <person name="Yonemitsu M.A."/>
            <person name="Giersch R.M."/>
            <person name="Beal B.F."/>
            <person name="Arriagada G."/>
            <person name="Davis B.W."/>
            <person name="Ostrander E.A."/>
            <person name="Goff S.P."/>
            <person name="Metzger M.J."/>
        </authorList>
    </citation>
    <scope>NUCLEOTIDE SEQUENCE</scope>
    <source>
        <strain evidence="12">MELC-2E11</strain>
        <tissue evidence="12">Siphon/mantle</tissue>
    </source>
</reference>
<evidence type="ECO:0000256" key="1">
    <source>
        <dbReference type="ARBA" id="ARBA00002664"/>
    </source>
</evidence>
<feature type="non-terminal residue" evidence="12">
    <location>
        <position position="811"/>
    </location>
</feature>
<dbReference type="InterPro" id="IPR050851">
    <property type="entry name" value="mRNA_Cap_2O-Ribose_MeTrfase"/>
</dbReference>
<dbReference type="Proteomes" id="UP001164746">
    <property type="component" value="Chromosome 11"/>
</dbReference>
<comment type="subcellular location">
    <subcellularLocation>
        <location evidence="8">Nucleus</location>
    </subcellularLocation>
</comment>
<dbReference type="PANTHER" id="PTHR16121">
    <property type="entry name" value="CAP-SPECIFIC MRNA (NUCLEOSIDE-2'-O-)-METHYLTRANSFERASE 1-RELATED"/>
    <property type="match status" value="1"/>
</dbReference>
<evidence type="ECO:0000256" key="8">
    <source>
        <dbReference type="RuleBase" id="RU368012"/>
    </source>
</evidence>
<evidence type="ECO:0000313" key="12">
    <source>
        <dbReference type="EMBL" id="WAR18798.1"/>
    </source>
</evidence>
<proteinExistence type="predicted"/>
<comment type="catalytic activity">
    <reaction evidence="7 8">
        <text>a 5'-end (N(7)-methyl 5'-triphosphoguanosine)-ribonucleoside in mRNA + S-adenosyl-L-methionine = a 5'-end (N(7)-methyl 5'-triphosphoguanosine)-(2'-O-methyl-ribonucleoside) in mRNA + S-adenosyl-L-homocysteine + H(+)</text>
        <dbReference type="Rhea" id="RHEA:67020"/>
        <dbReference type="Rhea" id="RHEA-COMP:17167"/>
        <dbReference type="Rhea" id="RHEA-COMP:17168"/>
        <dbReference type="ChEBI" id="CHEBI:15378"/>
        <dbReference type="ChEBI" id="CHEBI:57856"/>
        <dbReference type="ChEBI" id="CHEBI:59789"/>
        <dbReference type="ChEBI" id="CHEBI:156461"/>
        <dbReference type="ChEBI" id="CHEBI:167609"/>
        <dbReference type="EC" id="2.1.1.57"/>
    </reaction>
</comment>
<dbReference type="InterPro" id="IPR025816">
    <property type="entry name" value="RrmJ-type_MeTrfase"/>
</dbReference>
<dbReference type="SMART" id="SM00456">
    <property type="entry name" value="WW"/>
    <property type="match status" value="1"/>
</dbReference>
<keyword evidence="5 8" id="KW-0507">mRNA processing</keyword>
<dbReference type="PANTHER" id="PTHR16121:SF0">
    <property type="entry name" value="CAP-SPECIFIC MRNA (NUCLEOSIDE-2'-O-)-METHYLTRANSFERASE 1"/>
    <property type="match status" value="1"/>
</dbReference>
<comment type="function">
    <text evidence="8">S-adenosyl-L-methionine-dependent methyltransferase that mediates RNA cap1 2'-O-ribose methylation to the 5'-cap structure of RNAs. Methylates the ribose of the first nucleotide of a m(7)GpppG-capped mRNA to produce m(7)GpppNmp (cap1).</text>
</comment>
<keyword evidence="8" id="KW-0506">mRNA capping</keyword>
<feature type="compositionally biased region" description="Basic and acidic residues" evidence="9">
    <location>
        <begin position="10"/>
        <end position="21"/>
    </location>
</feature>
<feature type="region of interest" description="Disordered" evidence="9">
    <location>
        <begin position="1"/>
        <end position="55"/>
    </location>
</feature>
<dbReference type="SMART" id="SM00443">
    <property type="entry name" value="G_patch"/>
    <property type="match status" value="1"/>
</dbReference>
<dbReference type="Pfam" id="PF01728">
    <property type="entry name" value="FtsJ"/>
    <property type="match status" value="1"/>
</dbReference>
<comment type="function">
    <text evidence="1">S-adenosyl-L-methionine-dependent methyltransferase that mediates mRNA cap1 2'-O-ribose methylation to the 5'-cap structure of mRNAs. Methylates the ribose of the first nucleotide of a m(7)GpppG-capped mRNA and small nuclear RNA (snRNA) to produce m(7)GpppRm (cap1). Displays a preference for cap0 transcripts. Cap1 modification is linked to higher levels of translation. May be involved in the interferon response pathway.</text>
</comment>
<evidence type="ECO:0000259" key="11">
    <source>
        <dbReference type="PROSITE" id="PS51613"/>
    </source>
</evidence>
<evidence type="ECO:0000256" key="7">
    <source>
        <dbReference type="ARBA" id="ARBA00049042"/>
    </source>
</evidence>
<name>A0ABY7F9E4_MYAAR</name>
<sequence>AFPKGGISRKQIENEKLRMNESSEDEAEIGMMPPTKKARIDAVGQARRTDSTDGRVRKSTLVVTEKRKEPTYNNFAEKMMAKMGYKKGTGLGKAAQGRVEIVEASQQRGRRGLGLTVKGLEPSADVEWSEENDPVILEETVEWLPSCREPVPDLDTLRSWKIVGPKKRNIDDENKFCSDETLTDVLSSKSIFDTLEPEEMRKARTRSNPYETIRGRSMLGHNDILYFADVCAGPGGFSEYVLWRSKAEAKGFGLTLRKCNDFKLEDFFAGPPEMFEPHYGVGGAEGDGDIFRPDNQETFIKYVLENTDGLGVHFVMADGGFSVEGQENIQEILSKQLYLCQCLVAISIIRTGGHFVCKLFDLFTPFSVGLVYLMYRIFDKVSIFKPVTSRPANSERYIICQGLRPDKEPVQQYFHEINVDLNHYLSTFSKEDINEIVPHSLLQNDGPFFEYIYNSNDKATNHRLEKNQSFHTKHVDNKVRVAPPKKSPQEKCEELLKNEDSYFSHVTEQLSLENLRSIKSVYDYRCMRSHVFQQSCKMKGRWVKPEDGLRLELPRDTLIEAEIVTELRGEGTGQRKVTTIHALDALFLFGRDVRNLHFNDRIQKLRRFVKCITKLTRSDLVRIVVPEVLELKKVKGGGPVERLCYCPREYTDGRFFRPTGIYIIRTVKGKNSTSCSRPTGIYIIRTVKGKNSTSCSRPTGIYIIRTVKGKNSTSCSRPTGMYIIRTVKEPWTMQWSKSKGRKYFFNLHKGQSDFDCPPDSIAKVRDTKLHSFHWVWEEGVKLLPGQPGPEDDSKLSKATVLEYLQRIMPHT</sequence>
<evidence type="ECO:0000256" key="4">
    <source>
        <dbReference type="ARBA" id="ARBA00022603"/>
    </source>
</evidence>
<dbReference type="InterPro" id="IPR000467">
    <property type="entry name" value="G_patch_dom"/>
</dbReference>
<evidence type="ECO:0000256" key="9">
    <source>
        <dbReference type="SAM" id="MobiDB-lite"/>
    </source>
</evidence>
<dbReference type="SUPFAM" id="SSF53335">
    <property type="entry name" value="S-adenosyl-L-methionine-dependent methyltransferases"/>
    <property type="match status" value="1"/>
</dbReference>
<keyword evidence="13" id="KW-1185">Reference proteome</keyword>
<keyword evidence="6 8" id="KW-0949">S-adenosyl-L-methionine</keyword>
<keyword evidence="8" id="KW-0539">Nucleus</keyword>